<evidence type="ECO:0000313" key="3">
    <source>
        <dbReference type="EMBL" id="SDK10417.1"/>
    </source>
</evidence>
<feature type="compositionally biased region" description="Gly residues" evidence="1">
    <location>
        <begin position="287"/>
        <end position="309"/>
    </location>
</feature>
<feature type="compositionally biased region" description="Pro residues" evidence="1">
    <location>
        <begin position="274"/>
        <end position="284"/>
    </location>
</feature>
<organism evidence="3 4">
    <name type="scientific">Streptomyces indicus</name>
    <dbReference type="NCBI Taxonomy" id="417292"/>
    <lineage>
        <taxon>Bacteria</taxon>
        <taxon>Bacillati</taxon>
        <taxon>Actinomycetota</taxon>
        <taxon>Actinomycetes</taxon>
        <taxon>Kitasatosporales</taxon>
        <taxon>Streptomycetaceae</taxon>
        <taxon>Streptomyces</taxon>
    </lineage>
</organism>
<dbReference type="SUPFAM" id="SSF53955">
    <property type="entry name" value="Lysozyme-like"/>
    <property type="match status" value="1"/>
</dbReference>
<dbReference type="PANTHER" id="PTHR30163">
    <property type="entry name" value="MEMBRANE-BOUND LYTIC MUREIN TRANSGLYCOSYLASE B"/>
    <property type="match status" value="1"/>
</dbReference>
<dbReference type="Proteomes" id="UP000199155">
    <property type="component" value="Unassembled WGS sequence"/>
</dbReference>
<feature type="region of interest" description="Disordered" evidence="1">
    <location>
        <begin position="256"/>
        <end position="335"/>
    </location>
</feature>
<dbReference type="PANTHER" id="PTHR30163:SF8">
    <property type="entry name" value="LYTIC MUREIN TRANSGLYCOSYLASE"/>
    <property type="match status" value="1"/>
</dbReference>
<feature type="region of interest" description="Disordered" evidence="1">
    <location>
        <begin position="30"/>
        <end position="85"/>
    </location>
</feature>
<proteinExistence type="predicted"/>
<dbReference type="GO" id="GO:0008933">
    <property type="term" value="F:peptidoglycan lytic transglycosylase activity"/>
    <property type="evidence" value="ECO:0007669"/>
    <property type="project" value="TreeGrafter"/>
</dbReference>
<evidence type="ECO:0000256" key="2">
    <source>
        <dbReference type="SAM" id="SignalP"/>
    </source>
</evidence>
<accession>A0A1G8Z5X1</accession>
<feature type="signal peptide" evidence="2">
    <location>
        <begin position="1"/>
        <end position="30"/>
    </location>
</feature>
<reference evidence="3 4" key="1">
    <citation type="submission" date="2016-10" db="EMBL/GenBank/DDBJ databases">
        <authorList>
            <person name="de Groot N.N."/>
        </authorList>
    </citation>
    <scope>NUCLEOTIDE SEQUENCE [LARGE SCALE GENOMIC DNA]</scope>
    <source>
        <strain evidence="3 4">CGMCC 4.5727</strain>
    </source>
</reference>
<evidence type="ECO:0000256" key="1">
    <source>
        <dbReference type="SAM" id="MobiDB-lite"/>
    </source>
</evidence>
<name>A0A1G8Z5X1_9ACTN</name>
<dbReference type="GO" id="GO:0009253">
    <property type="term" value="P:peptidoglycan catabolic process"/>
    <property type="evidence" value="ECO:0007669"/>
    <property type="project" value="TreeGrafter"/>
</dbReference>
<gene>
    <name evidence="3" type="ORF">SAMN05421806_104456</name>
</gene>
<evidence type="ECO:0000313" key="4">
    <source>
        <dbReference type="Proteomes" id="UP000199155"/>
    </source>
</evidence>
<dbReference type="OrthoDB" id="9796191at2"/>
<feature type="chain" id="PRO_5039201856" evidence="2">
    <location>
        <begin position="31"/>
        <end position="565"/>
    </location>
</feature>
<dbReference type="InterPro" id="IPR023346">
    <property type="entry name" value="Lysozyme-like_dom_sf"/>
</dbReference>
<dbReference type="CDD" id="cd13399">
    <property type="entry name" value="Slt35-like"/>
    <property type="match status" value="1"/>
</dbReference>
<feature type="compositionally biased region" description="Pro residues" evidence="1">
    <location>
        <begin position="321"/>
        <end position="332"/>
    </location>
</feature>
<dbReference type="Gene3D" id="1.10.530.10">
    <property type="match status" value="1"/>
</dbReference>
<dbReference type="STRING" id="417292.SAMN05421806_104456"/>
<dbReference type="InterPro" id="IPR043426">
    <property type="entry name" value="MltB-like"/>
</dbReference>
<sequence>MRALFGQRMRKTTAAAAVAAAAFAALSASQAPGVTDVPSGGRQSTGTADVPDAQAGDDSYYTDIPPLKSPAPNDPDAPTGDGSGIPETVLAAYQQAANALRGDNPDCNLPWELLAAIGKVESGHASGGKVDADGTVTVSNGILGPPLDGNGFAKITDTDGGLYDGDTVHDRAVGPMQFIPSTWETWRQDGNGDGKEDPKNIFDAALAAGKYLCANNRDLSKSSDMRQAILSYNRSTAYYEDVLAWFEHYRKGVDPLPDGTGDTPGNRNDDNIPDPDPTPTPTPPGSSGSGNSGGGGGDSGGGNTGGGGSTPEPGGSEDPDPSPSPDPDPTPEPVARLTRTGVTSFTATEGTAFASSPKVKAATSSGAGVARKIVRFEIVGDTEATFSGGAKTASVVTSASGIATAPAMQAGEQTGEFTIRATTTVGARVLSTEFSATVTARQADALTSATATLTGAPGAAFAEAVEVKATLNGAAAAGVEVTATMIKNPEGDPNDAGPYFKDADGKVIRTLTLATGADGTLKLPQIFADDTAGTYTLRLLAPGGGKLDIELKVAAAESPSPSPTP</sequence>
<dbReference type="AlphaFoldDB" id="A0A1G8Z5X1"/>
<keyword evidence="4" id="KW-1185">Reference proteome</keyword>
<dbReference type="RefSeq" id="WP_107407015.1">
    <property type="nucleotide sequence ID" value="NZ_FNFF01000004.1"/>
</dbReference>
<protein>
    <submittedName>
        <fullName evidence="3">Membrane-bound lytic murein transglycosylase B</fullName>
    </submittedName>
</protein>
<dbReference type="EMBL" id="FNFF01000004">
    <property type="protein sequence ID" value="SDK10417.1"/>
    <property type="molecule type" value="Genomic_DNA"/>
</dbReference>
<keyword evidence="2" id="KW-0732">Signal</keyword>